<protein>
    <submittedName>
        <fullName evidence="1">Uncharacterized protein</fullName>
    </submittedName>
</protein>
<proteinExistence type="predicted"/>
<sequence>MSSKKSKEQYIEEANIKHNNKYDYSLINDLPKRDFRVDIICRIHGIFNQSFHKHLCGDGCKKCAHERLGKERIEKAKQKFVDEANKIHNDKYDYSKSIYLSATDNIIIICKNHGEFQQTPNTHLNGGGCKKCSIENTRIRMSITWETYKEQLQNLHNNEYDYSKVIWNGSDNEITVICNIHGDFIIRAQYHKNGRGCQKCSKENKIQYNKHNKDIFIENAIQKWGNKFDYSKVDYIDSNNKVIVICKKHGEIEIFPPNHLNYGCGACGRETNKRNIELKEKCKTEFISKANNIHKNIYDYSSSEYQDAITKVIVICKKHGEFKITPNNHLRGRGCPDCGLEASKISKLKSLEEYQPEFIKLYGDKYDYSSVVWEGGSKPITVICKKHGEFHILPYLHKIGKECQKCSNRYSGISIDWLLFMEKRHLTEIQHARNLGEFVIPDTRYKADGYIKSSNTIFEFHGDFWHGNPELYDETDINSRVGITYGELYNQTIAKSKLIVEKGFNLIEVWENDWKKFIKSIKIIQGKWLSRSQ</sequence>
<dbReference type="EMBL" id="MN739541">
    <property type="protein sequence ID" value="QHT12108.1"/>
    <property type="molecule type" value="Genomic_DNA"/>
</dbReference>
<accession>A0A6C0D5K7</accession>
<name>A0A6C0D5K7_9ZZZZ</name>
<evidence type="ECO:0000313" key="1">
    <source>
        <dbReference type="EMBL" id="QHT12108.1"/>
    </source>
</evidence>
<organism evidence="1">
    <name type="scientific">viral metagenome</name>
    <dbReference type="NCBI Taxonomy" id="1070528"/>
    <lineage>
        <taxon>unclassified sequences</taxon>
        <taxon>metagenomes</taxon>
        <taxon>organismal metagenomes</taxon>
    </lineage>
</organism>
<dbReference type="AlphaFoldDB" id="A0A6C0D5K7"/>
<reference evidence="1" key="1">
    <citation type="journal article" date="2020" name="Nature">
        <title>Giant virus diversity and host interactions through global metagenomics.</title>
        <authorList>
            <person name="Schulz F."/>
            <person name="Roux S."/>
            <person name="Paez-Espino D."/>
            <person name="Jungbluth S."/>
            <person name="Walsh D.A."/>
            <person name="Denef V.J."/>
            <person name="McMahon K.D."/>
            <person name="Konstantinidis K.T."/>
            <person name="Eloe-Fadrosh E.A."/>
            <person name="Kyrpides N.C."/>
            <person name="Woyke T."/>
        </authorList>
    </citation>
    <scope>NUCLEOTIDE SEQUENCE</scope>
    <source>
        <strain evidence="1">GVMAG-M-3300023174-129</strain>
    </source>
</reference>
<dbReference type="Gene3D" id="3.40.960.10">
    <property type="entry name" value="VSR Endonuclease"/>
    <property type="match status" value="1"/>
</dbReference>